<dbReference type="Gene3D" id="3.40.50.300">
    <property type="entry name" value="P-loop containing nucleotide triphosphate hydrolases"/>
    <property type="match status" value="2"/>
</dbReference>
<dbReference type="InterPro" id="IPR001943">
    <property type="entry name" value="UVR_dom"/>
</dbReference>
<dbReference type="GO" id="GO:0034605">
    <property type="term" value="P:cellular response to heat"/>
    <property type="evidence" value="ECO:0007669"/>
    <property type="project" value="TreeGrafter"/>
</dbReference>
<dbReference type="Pfam" id="PF17871">
    <property type="entry name" value="AAA_lid_9"/>
    <property type="match status" value="1"/>
</dbReference>
<dbReference type="OrthoDB" id="9803641at2"/>
<feature type="domain" description="Clp R" evidence="10">
    <location>
        <begin position="2"/>
        <end position="144"/>
    </location>
</feature>
<dbReference type="Pfam" id="PF07724">
    <property type="entry name" value="AAA_2"/>
    <property type="match status" value="1"/>
</dbReference>
<dbReference type="GO" id="GO:0006508">
    <property type="term" value="P:proteolysis"/>
    <property type="evidence" value="ECO:0007669"/>
    <property type="project" value="UniProtKB-KW"/>
</dbReference>
<dbReference type="PROSITE" id="PS00871">
    <property type="entry name" value="CLPAB_2"/>
    <property type="match status" value="1"/>
</dbReference>
<dbReference type="InterPro" id="IPR018368">
    <property type="entry name" value="ClpA/B_CS1"/>
</dbReference>
<evidence type="ECO:0000256" key="5">
    <source>
        <dbReference type="PROSITE-ProRule" id="PRU01251"/>
    </source>
</evidence>
<dbReference type="Gene3D" id="1.10.8.60">
    <property type="match status" value="2"/>
</dbReference>
<dbReference type="InterPro" id="IPR028299">
    <property type="entry name" value="ClpA/B_CS2"/>
</dbReference>
<dbReference type="SUPFAM" id="SSF52540">
    <property type="entry name" value="P-loop containing nucleoside triphosphate hydrolases"/>
    <property type="match status" value="2"/>
</dbReference>
<dbReference type="InterPro" id="IPR027417">
    <property type="entry name" value="P-loop_NTPase"/>
</dbReference>
<evidence type="ECO:0000256" key="8">
    <source>
        <dbReference type="SAM" id="MobiDB-lite"/>
    </source>
</evidence>
<comment type="caution">
    <text evidence="11">The sequence shown here is derived from an EMBL/GenBank/DDBJ whole genome shotgun (WGS) entry which is preliminary data.</text>
</comment>
<keyword evidence="11" id="KW-0645">Protease</keyword>
<dbReference type="Pfam" id="PF00004">
    <property type="entry name" value="AAA"/>
    <property type="match status" value="1"/>
</dbReference>
<evidence type="ECO:0000256" key="3">
    <source>
        <dbReference type="ARBA" id="ARBA00022840"/>
    </source>
</evidence>
<feature type="coiled-coil region" evidence="7">
    <location>
        <begin position="415"/>
        <end position="465"/>
    </location>
</feature>
<dbReference type="CDD" id="cd00009">
    <property type="entry name" value="AAA"/>
    <property type="match status" value="1"/>
</dbReference>
<keyword evidence="2 6" id="KW-0547">Nucleotide-binding</keyword>
<name>A0A2K2F9J3_9CLOT</name>
<keyword evidence="11" id="KW-0378">Hydrolase</keyword>
<evidence type="ECO:0000256" key="1">
    <source>
        <dbReference type="ARBA" id="ARBA00022737"/>
    </source>
</evidence>
<dbReference type="GO" id="GO:0008233">
    <property type="term" value="F:peptidase activity"/>
    <property type="evidence" value="ECO:0007669"/>
    <property type="project" value="UniProtKB-KW"/>
</dbReference>
<organism evidence="11 12">
    <name type="scientific">Clostridium thermosuccinogenes</name>
    <dbReference type="NCBI Taxonomy" id="84032"/>
    <lineage>
        <taxon>Bacteria</taxon>
        <taxon>Bacillati</taxon>
        <taxon>Bacillota</taxon>
        <taxon>Clostridia</taxon>
        <taxon>Eubacteriales</taxon>
        <taxon>Clostridiaceae</taxon>
        <taxon>Clostridium</taxon>
    </lineage>
</organism>
<dbReference type="Pfam" id="PF10431">
    <property type="entry name" value="ClpB_D2-small"/>
    <property type="match status" value="1"/>
</dbReference>
<dbReference type="EMBL" id="NIOJ01000067">
    <property type="protein sequence ID" value="PNT95424.1"/>
    <property type="molecule type" value="Genomic_DNA"/>
</dbReference>
<dbReference type="InterPro" id="IPR003593">
    <property type="entry name" value="AAA+_ATPase"/>
</dbReference>
<feature type="domain" description="UVR" evidence="9">
    <location>
        <begin position="419"/>
        <end position="454"/>
    </location>
</feature>
<dbReference type="InterPro" id="IPR050130">
    <property type="entry name" value="ClpA_ClpB"/>
</dbReference>
<keyword evidence="7" id="KW-0175">Coiled coil</keyword>
<dbReference type="SUPFAM" id="SSF81923">
    <property type="entry name" value="Double Clp-N motif"/>
    <property type="match status" value="1"/>
</dbReference>
<evidence type="ECO:0000313" key="11">
    <source>
        <dbReference type="EMBL" id="PNT95424.1"/>
    </source>
</evidence>
<keyword evidence="4 6" id="KW-0143">Chaperone</keyword>
<dbReference type="InterPro" id="IPR036628">
    <property type="entry name" value="Clp_N_dom_sf"/>
</dbReference>
<evidence type="ECO:0000259" key="9">
    <source>
        <dbReference type="PROSITE" id="PS50151"/>
    </source>
</evidence>
<dbReference type="Pfam" id="PF02861">
    <property type="entry name" value="Clp_N"/>
    <property type="match status" value="1"/>
</dbReference>
<evidence type="ECO:0000256" key="7">
    <source>
        <dbReference type="SAM" id="Coils"/>
    </source>
</evidence>
<feature type="compositionally biased region" description="Polar residues" evidence="8">
    <location>
        <begin position="155"/>
        <end position="167"/>
    </location>
</feature>
<dbReference type="Gene3D" id="1.10.1780.10">
    <property type="entry name" value="Clp, N-terminal domain"/>
    <property type="match status" value="1"/>
</dbReference>
<accession>A0A2K2F9J3</accession>
<dbReference type="InterPro" id="IPR004176">
    <property type="entry name" value="Clp_R_N"/>
</dbReference>
<dbReference type="CDD" id="cd19499">
    <property type="entry name" value="RecA-like_ClpB_Hsp104-like"/>
    <property type="match status" value="1"/>
</dbReference>
<dbReference type="InterPro" id="IPR019489">
    <property type="entry name" value="Clp_ATPase_C"/>
</dbReference>
<dbReference type="SMART" id="SM01086">
    <property type="entry name" value="ClpB_D2-small"/>
    <property type="match status" value="1"/>
</dbReference>
<dbReference type="PROSITE" id="PS00870">
    <property type="entry name" value="CLPAB_1"/>
    <property type="match status" value="1"/>
</dbReference>
<gene>
    <name evidence="11" type="ORF">CDQ84_17085</name>
</gene>
<dbReference type="AlphaFoldDB" id="A0A2K2F9J3"/>
<dbReference type="GO" id="GO:0005737">
    <property type="term" value="C:cytoplasm"/>
    <property type="evidence" value="ECO:0007669"/>
    <property type="project" value="TreeGrafter"/>
</dbReference>
<dbReference type="PANTHER" id="PTHR11638:SF18">
    <property type="entry name" value="HEAT SHOCK PROTEIN 104"/>
    <property type="match status" value="1"/>
</dbReference>
<comment type="similarity">
    <text evidence="6">Belongs to the ClpA/ClpB family.</text>
</comment>
<protein>
    <submittedName>
        <fullName evidence="11">ATP-dependent Clp protease ATP-binding subunit ClpC</fullName>
    </submittedName>
</protein>
<dbReference type="GO" id="GO:0016887">
    <property type="term" value="F:ATP hydrolysis activity"/>
    <property type="evidence" value="ECO:0007669"/>
    <property type="project" value="InterPro"/>
</dbReference>
<dbReference type="Proteomes" id="UP000236151">
    <property type="component" value="Unassembled WGS sequence"/>
</dbReference>
<dbReference type="KEGG" id="cthd:CDO33_03420"/>
<evidence type="ECO:0000256" key="4">
    <source>
        <dbReference type="ARBA" id="ARBA00023186"/>
    </source>
</evidence>
<dbReference type="InterPro" id="IPR003959">
    <property type="entry name" value="ATPase_AAA_core"/>
</dbReference>
<dbReference type="PROSITE" id="PS51903">
    <property type="entry name" value="CLP_R"/>
    <property type="match status" value="1"/>
</dbReference>
<dbReference type="PANTHER" id="PTHR11638">
    <property type="entry name" value="ATP-DEPENDENT CLP PROTEASE"/>
    <property type="match status" value="1"/>
</dbReference>
<evidence type="ECO:0000313" key="12">
    <source>
        <dbReference type="Proteomes" id="UP000236151"/>
    </source>
</evidence>
<keyword evidence="1 5" id="KW-0677">Repeat</keyword>
<sequence>MYGRFTEKAEKAIAYSQESAMMMGHNYVGTEHLLLGLLKEGSGIAARVLQDQKVTEEKVVKEIEELIGRGEQTGEQPLGFTPRTKRVLELAFREARRMGHNYIGTEHLLLGIMKEGESVAVRILMELGVDPQRLFNEIIRMLNDEAPGANGEPKGSSSSSNTPTLNQFGRDLTDMARDGKIDPVIGRDKEIERVIQILSRRTKNNPCLIGEPGVGKTAIAEGLAQKIIEGNIPEILKNKRVVTLDLSSMVAGAKYRGEFEERLKKAMDEIRKSGDVILFIDEMHTIIGAGAAEGAIDASNILKPSLARGEIQVIGATTLDEYRKHIEKDAALERRFQPIIVGEPSKEEALEILKGVRDKYEAHHRVKITDEALEAAVRLSDRYITDRYLPDKAIDLIDEAASRVRLKAFTAPPDIKKLEEKVEKLKKEKEDAVRSQEFEKAARIRDEEQKAKNELERVKNEWQQQHQTRTDTVLEDDIAEIVSSWTGIPVKRLAEEESERLLKMEDVLHKRVIGQEEAVKAVSKAIRRGRVGLKDPKRPVGSFIFLGPTGVGKTELTKALAEAMFGDENAMIRIDMSEYMEKHTVSRLVGSPPGYVGYEEGGQLTEKVRRKPYSVVLFDEIEKAHPDVFNILLQILEDGRLTDAQGRTVDFRNTIIIMTSNVGARLITEPKRLGFSTGGDEKAKSYEDMKNNVMGELKRTFRPEFLNRIDEIIVFHPLTEENIKDIVSLMLDTLAKRLKQNGITIEITDEAKNLLAKKGYDPVYGARPLRRAIQSMVEDKLAEEMLEGRVSKGDTVLIEVKNGDLSFTRKGELSYSKK</sequence>
<dbReference type="InterPro" id="IPR041546">
    <property type="entry name" value="ClpA/ClpB_AAA_lid"/>
</dbReference>
<evidence type="ECO:0000256" key="2">
    <source>
        <dbReference type="ARBA" id="ARBA00022741"/>
    </source>
</evidence>
<reference evidence="11 12" key="1">
    <citation type="submission" date="2017-06" db="EMBL/GenBank/DDBJ databases">
        <title>Investigating the central metabolism of Clostridium thermosuccinogenes.</title>
        <authorList>
            <person name="Koendjbiharie J.G."/>
            <person name="van Kranenburg R."/>
        </authorList>
    </citation>
    <scope>NUCLEOTIDE SEQUENCE [LARGE SCALE GENOMIC DNA]</scope>
    <source>
        <strain evidence="11 12">DSM 5806</strain>
    </source>
</reference>
<dbReference type="InterPro" id="IPR001270">
    <property type="entry name" value="ClpA/B"/>
</dbReference>
<evidence type="ECO:0000256" key="6">
    <source>
        <dbReference type="RuleBase" id="RU004432"/>
    </source>
</evidence>
<dbReference type="RefSeq" id="WP_103082955.1">
    <property type="nucleotide sequence ID" value="NZ_CP021850.1"/>
</dbReference>
<dbReference type="FunFam" id="1.10.8.60:FF:000017">
    <property type="entry name" value="ATP-dependent chaperone ClpB"/>
    <property type="match status" value="1"/>
</dbReference>
<dbReference type="FunFam" id="3.40.50.300:FF:000025">
    <property type="entry name" value="ATP-dependent Clp protease subunit"/>
    <property type="match status" value="1"/>
</dbReference>
<keyword evidence="12" id="KW-1185">Reference proteome</keyword>
<dbReference type="GO" id="GO:0005524">
    <property type="term" value="F:ATP binding"/>
    <property type="evidence" value="ECO:0007669"/>
    <property type="project" value="UniProtKB-KW"/>
</dbReference>
<evidence type="ECO:0000259" key="10">
    <source>
        <dbReference type="PROSITE" id="PS51903"/>
    </source>
</evidence>
<keyword evidence="3 6" id="KW-0067">ATP-binding</keyword>
<dbReference type="FunFam" id="3.40.50.300:FF:000010">
    <property type="entry name" value="Chaperone clpB 1, putative"/>
    <property type="match status" value="1"/>
</dbReference>
<proteinExistence type="inferred from homology"/>
<dbReference type="PRINTS" id="PR00300">
    <property type="entry name" value="CLPPROTEASEA"/>
</dbReference>
<feature type="region of interest" description="Disordered" evidence="8">
    <location>
        <begin position="145"/>
        <end position="169"/>
    </location>
</feature>
<dbReference type="SMART" id="SM00382">
    <property type="entry name" value="AAA"/>
    <property type="match status" value="2"/>
</dbReference>
<dbReference type="Gene3D" id="4.10.860.10">
    <property type="entry name" value="UVR domain"/>
    <property type="match status" value="1"/>
</dbReference>
<dbReference type="PROSITE" id="PS50151">
    <property type="entry name" value="UVR"/>
    <property type="match status" value="1"/>
</dbReference>